<dbReference type="InParanoid" id="A0A316VPN5"/>
<dbReference type="GO" id="GO:0008092">
    <property type="term" value="F:cytoskeletal protein binding"/>
    <property type="evidence" value="ECO:0007669"/>
    <property type="project" value="UniProtKB-ARBA"/>
</dbReference>
<dbReference type="Proteomes" id="UP000245771">
    <property type="component" value="Unassembled WGS sequence"/>
</dbReference>
<feature type="domain" description="WH1" evidence="7">
    <location>
        <begin position="17"/>
        <end position="129"/>
    </location>
</feature>
<dbReference type="STRING" id="1280837.A0A316VPN5"/>
<dbReference type="InterPro" id="IPR036936">
    <property type="entry name" value="CRIB_dom_sf"/>
</dbReference>
<dbReference type="GO" id="GO:0007015">
    <property type="term" value="P:actin filament organization"/>
    <property type="evidence" value="ECO:0007669"/>
    <property type="project" value="InterPro"/>
</dbReference>
<dbReference type="SMART" id="SM00285">
    <property type="entry name" value="PBD"/>
    <property type="match status" value="1"/>
</dbReference>
<dbReference type="Pfam" id="PF00568">
    <property type="entry name" value="WH1"/>
    <property type="match status" value="1"/>
</dbReference>
<evidence type="ECO:0000259" key="7">
    <source>
        <dbReference type="PROSITE" id="PS50229"/>
    </source>
</evidence>
<feature type="region of interest" description="Disordered" evidence="5">
    <location>
        <begin position="224"/>
        <end position="253"/>
    </location>
</feature>
<keyword evidence="9" id="KW-1185">Reference proteome</keyword>
<gene>
    <name evidence="8" type="ORF">FA14DRAFT_119365</name>
</gene>
<reference evidence="8 9" key="1">
    <citation type="journal article" date="2018" name="Mol. Biol. Evol.">
        <title>Broad Genomic Sampling Reveals a Smut Pathogenic Ancestry of the Fungal Clade Ustilaginomycotina.</title>
        <authorList>
            <person name="Kijpornyongpan T."/>
            <person name="Mondo S.J."/>
            <person name="Barry K."/>
            <person name="Sandor L."/>
            <person name="Lee J."/>
            <person name="Lipzen A."/>
            <person name="Pangilinan J."/>
            <person name="LaButti K."/>
            <person name="Hainaut M."/>
            <person name="Henrissat B."/>
            <person name="Grigoriev I.V."/>
            <person name="Spatafora J.W."/>
            <person name="Aime M.C."/>
        </authorList>
    </citation>
    <scope>NUCLEOTIDE SEQUENCE [LARGE SCALE GENOMIC DNA]</scope>
    <source>
        <strain evidence="8 9">MCA 3882</strain>
    </source>
</reference>
<sequence>MPSTISSSDKSKVKSSLPSSSNKILTATVARVFVAYPNQSIWSYTGIEGALAFVRDSDRNTFALKLVDLKAAKGGVIWEHELYEPLSYNQDRTHFHTLEGDEHMIGFAFADDGEAGELYKKISNRQKFAKSSSSSAAKKKNRGSKLLGGGGSSKSNGGKIDKSMIGAPSDFKHVAHMGYTAEKGFSAENVDPSWSALLDQLSNMGISRADIQKNEGFIKDFVGKRGGVPPKPAARQPAGASKIKKVPPPAPSR</sequence>
<feature type="domain" description="CRIB" evidence="6">
    <location>
        <begin position="165"/>
        <end position="178"/>
    </location>
</feature>
<evidence type="ECO:0000256" key="3">
    <source>
        <dbReference type="ARBA" id="ARBA00022553"/>
    </source>
</evidence>
<dbReference type="FunFam" id="3.90.810.10:FF:000010">
    <property type="entry name" value="Related to Neural Wiskott-Aldrich syndrome protein"/>
    <property type="match status" value="1"/>
</dbReference>
<dbReference type="AlphaFoldDB" id="A0A316VPN5"/>
<dbReference type="CDD" id="cd00132">
    <property type="entry name" value="CRIB"/>
    <property type="match status" value="1"/>
</dbReference>
<protein>
    <submittedName>
        <fullName evidence="8">PH domain-like protein</fullName>
    </submittedName>
</protein>
<evidence type="ECO:0000259" key="6">
    <source>
        <dbReference type="PROSITE" id="PS50108"/>
    </source>
</evidence>
<accession>A0A316VPN5</accession>
<dbReference type="InterPro" id="IPR033927">
    <property type="entry name" value="WASPfam_EVH1"/>
</dbReference>
<evidence type="ECO:0000313" key="8">
    <source>
        <dbReference type="EMBL" id="PWN37445.1"/>
    </source>
</evidence>
<dbReference type="InterPro" id="IPR000095">
    <property type="entry name" value="CRIB_dom"/>
</dbReference>
<keyword evidence="4" id="KW-0206">Cytoskeleton</keyword>
<organism evidence="8 9">
    <name type="scientific">Meira miltonrushii</name>
    <dbReference type="NCBI Taxonomy" id="1280837"/>
    <lineage>
        <taxon>Eukaryota</taxon>
        <taxon>Fungi</taxon>
        <taxon>Dikarya</taxon>
        <taxon>Basidiomycota</taxon>
        <taxon>Ustilaginomycotina</taxon>
        <taxon>Exobasidiomycetes</taxon>
        <taxon>Exobasidiales</taxon>
        <taxon>Brachybasidiaceae</taxon>
        <taxon>Meira</taxon>
    </lineage>
</organism>
<dbReference type="InterPro" id="IPR011026">
    <property type="entry name" value="WAS_C"/>
</dbReference>
<proteinExistence type="predicted"/>
<dbReference type="SUPFAM" id="SSF47912">
    <property type="entry name" value="Wiscott-Aldrich syndrome protein, WASP, C-terminal domain"/>
    <property type="match status" value="1"/>
</dbReference>
<dbReference type="PROSITE" id="PS50229">
    <property type="entry name" value="WH1"/>
    <property type="match status" value="1"/>
</dbReference>
<dbReference type="Pfam" id="PF00786">
    <property type="entry name" value="PBD"/>
    <property type="match status" value="1"/>
</dbReference>
<dbReference type="PROSITE" id="PS50108">
    <property type="entry name" value="CRIB"/>
    <property type="match status" value="1"/>
</dbReference>
<dbReference type="InterPro" id="IPR011993">
    <property type="entry name" value="PH-like_dom_sf"/>
</dbReference>
<dbReference type="GeneID" id="37018127"/>
<dbReference type="InterPro" id="IPR000697">
    <property type="entry name" value="WH1/EVH1_dom"/>
</dbReference>
<dbReference type="GO" id="GO:0030479">
    <property type="term" value="C:actin cortical patch"/>
    <property type="evidence" value="ECO:0007669"/>
    <property type="project" value="UniProtKB-ARBA"/>
</dbReference>
<evidence type="ECO:0000256" key="2">
    <source>
        <dbReference type="ARBA" id="ARBA00022490"/>
    </source>
</evidence>
<dbReference type="RefSeq" id="XP_025357747.1">
    <property type="nucleotide sequence ID" value="XM_025496346.1"/>
</dbReference>
<keyword evidence="2" id="KW-0963">Cytoplasm</keyword>
<evidence type="ECO:0000256" key="1">
    <source>
        <dbReference type="ARBA" id="ARBA00004245"/>
    </source>
</evidence>
<evidence type="ECO:0000256" key="4">
    <source>
        <dbReference type="ARBA" id="ARBA00023212"/>
    </source>
</evidence>
<dbReference type="CDD" id="cd01205">
    <property type="entry name" value="EVH1_WASP-like"/>
    <property type="match status" value="1"/>
</dbReference>
<dbReference type="SUPFAM" id="SSF50729">
    <property type="entry name" value="PH domain-like"/>
    <property type="match status" value="1"/>
</dbReference>
<dbReference type="EMBL" id="KZ819602">
    <property type="protein sequence ID" value="PWN37445.1"/>
    <property type="molecule type" value="Genomic_DNA"/>
</dbReference>
<dbReference type="OrthoDB" id="8963340at2759"/>
<evidence type="ECO:0000313" key="9">
    <source>
        <dbReference type="Proteomes" id="UP000245771"/>
    </source>
</evidence>
<dbReference type="FunFam" id="2.30.29.30:FF:000281">
    <property type="entry name" value="Actin associated protein"/>
    <property type="match status" value="1"/>
</dbReference>
<dbReference type="GO" id="GO:0071933">
    <property type="term" value="F:Arp2/3 complex binding"/>
    <property type="evidence" value="ECO:0007669"/>
    <property type="project" value="UniProtKB-ARBA"/>
</dbReference>
<comment type="subcellular location">
    <subcellularLocation>
        <location evidence="1">Cytoplasm</location>
        <location evidence="1">Cytoskeleton</location>
    </subcellularLocation>
</comment>
<dbReference type="Gene3D" id="3.90.810.10">
    <property type="entry name" value="CRIB domain"/>
    <property type="match status" value="1"/>
</dbReference>
<feature type="non-terminal residue" evidence="8">
    <location>
        <position position="253"/>
    </location>
</feature>
<name>A0A316VPN5_9BASI</name>
<keyword evidence="3" id="KW-0597">Phosphoprotein</keyword>
<dbReference type="SMART" id="SM00461">
    <property type="entry name" value="WH1"/>
    <property type="match status" value="1"/>
</dbReference>
<evidence type="ECO:0000256" key="5">
    <source>
        <dbReference type="SAM" id="MobiDB-lite"/>
    </source>
</evidence>
<feature type="region of interest" description="Disordered" evidence="5">
    <location>
        <begin position="130"/>
        <end position="165"/>
    </location>
</feature>
<dbReference type="Gene3D" id="2.30.29.30">
    <property type="entry name" value="Pleckstrin-homology domain (PH domain)/Phosphotyrosine-binding domain (PTB)"/>
    <property type="match status" value="1"/>
</dbReference>